<proteinExistence type="predicted"/>
<keyword evidence="4" id="KW-1185">Reference proteome</keyword>
<gene>
    <name evidence="3" type="ORF">CLV41_101251</name>
</gene>
<evidence type="ECO:0000256" key="1">
    <source>
        <dbReference type="ARBA" id="ARBA00022527"/>
    </source>
</evidence>
<organism evidence="3 4">
    <name type="scientific">Roseibium marinum</name>
    <dbReference type="NCBI Taxonomy" id="281252"/>
    <lineage>
        <taxon>Bacteria</taxon>
        <taxon>Pseudomonadati</taxon>
        <taxon>Pseudomonadota</taxon>
        <taxon>Alphaproteobacteria</taxon>
        <taxon>Hyphomicrobiales</taxon>
        <taxon>Stappiaceae</taxon>
        <taxon>Roseibium</taxon>
    </lineage>
</organism>
<evidence type="ECO:0000313" key="4">
    <source>
        <dbReference type="Proteomes" id="UP000236959"/>
    </source>
</evidence>
<dbReference type="PANTHER" id="PTHR35526">
    <property type="entry name" value="ANTI-SIGMA-F FACTOR RSBW-RELATED"/>
    <property type="match status" value="1"/>
</dbReference>
<sequence>MAADVETVIVRNDIAELPAVYAALEAFAGTVGLTDAVRRTLLLVVEELFSNTVSYGYPDGGKDEIEVSAALGPDHVELTLADRALPFDSSAPPAGPAEVDDLDAMGIGGLGLFLVHQFADTVVTERTGGVNRTRVLLPTRPD</sequence>
<dbReference type="OrthoDB" id="9792240at2"/>
<dbReference type="CDD" id="cd16936">
    <property type="entry name" value="HATPase_RsbW-like"/>
    <property type="match status" value="1"/>
</dbReference>
<dbReference type="AlphaFoldDB" id="A0A2S3V1F4"/>
<keyword evidence="3" id="KW-0808">Transferase</keyword>
<dbReference type="RefSeq" id="WP_103220465.1">
    <property type="nucleotide sequence ID" value="NZ_PPCN01000001.1"/>
</dbReference>
<evidence type="ECO:0000313" key="3">
    <source>
        <dbReference type="EMBL" id="POF33802.1"/>
    </source>
</evidence>
<protein>
    <submittedName>
        <fullName evidence="3">Serine/threonine-protein kinase RsbW</fullName>
    </submittedName>
</protein>
<dbReference type="InterPro" id="IPR050267">
    <property type="entry name" value="Anti-sigma-factor_SerPK"/>
</dbReference>
<comment type="caution">
    <text evidence="3">The sequence shown here is derived from an EMBL/GenBank/DDBJ whole genome shotgun (WGS) entry which is preliminary data.</text>
</comment>
<dbReference type="SUPFAM" id="SSF55874">
    <property type="entry name" value="ATPase domain of HSP90 chaperone/DNA topoisomerase II/histidine kinase"/>
    <property type="match status" value="1"/>
</dbReference>
<dbReference type="PANTHER" id="PTHR35526:SF6">
    <property type="entry name" value="SLR1861 PROTEIN"/>
    <property type="match status" value="1"/>
</dbReference>
<keyword evidence="3" id="KW-0418">Kinase</keyword>
<dbReference type="Gene3D" id="3.30.565.10">
    <property type="entry name" value="Histidine kinase-like ATPase, C-terminal domain"/>
    <property type="match status" value="1"/>
</dbReference>
<accession>A0A2S3V1F4</accession>
<feature type="domain" description="Histidine kinase/HSP90-like ATPase" evidence="2">
    <location>
        <begin position="12"/>
        <end position="134"/>
    </location>
</feature>
<dbReference type="InterPro" id="IPR003594">
    <property type="entry name" value="HATPase_dom"/>
</dbReference>
<reference evidence="3 4" key="1">
    <citation type="submission" date="2018-01" db="EMBL/GenBank/DDBJ databases">
        <title>Genomic Encyclopedia of Archaeal and Bacterial Type Strains, Phase II (KMG-II): from individual species to whole genera.</title>
        <authorList>
            <person name="Goeker M."/>
        </authorList>
    </citation>
    <scope>NUCLEOTIDE SEQUENCE [LARGE SCALE GENOMIC DNA]</scope>
    <source>
        <strain evidence="3 4">DSM 17023</strain>
    </source>
</reference>
<dbReference type="EMBL" id="PPCN01000001">
    <property type="protein sequence ID" value="POF33802.1"/>
    <property type="molecule type" value="Genomic_DNA"/>
</dbReference>
<dbReference type="InterPro" id="IPR036890">
    <property type="entry name" value="HATPase_C_sf"/>
</dbReference>
<dbReference type="Proteomes" id="UP000236959">
    <property type="component" value="Unassembled WGS sequence"/>
</dbReference>
<keyword evidence="1" id="KW-0723">Serine/threonine-protein kinase</keyword>
<dbReference type="Pfam" id="PF13581">
    <property type="entry name" value="HATPase_c_2"/>
    <property type="match status" value="1"/>
</dbReference>
<evidence type="ECO:0000259" key="2">
    <source>
        <dbReference type="Pfam" id="PF13581"/>
    </source>
</evidence>
<dbReference type="GO" id="GO:0004674">
    <property type="term" value="F:protein serine/threonine kinase activity"/>
    <property type="evidence" value="ECO:0007669"/>
    <property type="project" value="UniProtKB-KW"/>
</dbReference>
<name>A0A2S3V1F4_9HYPH</name>